<dbReference type="Proteomes" id="UP000005627">
    <property type="component" value="Chromosome 5"/>
</dbReference>
<feature type="compositionally biased region" description="Basic and acidic residues" evidence="1">
    <location>
        <begin position="208"/>
        <end position="218"/>
    </location>
</feature>
<dbReference type="GeneID" id="11503805"/>
<dbReference type="OrthoDB" id="10460812at2759"/>
<dbReference type="EMBL" id="HE616746">
    <property type="protein sequence ID" value="CCE92404.1"/>
    <property type="molecule type" value="Genomic_DNA"/>
</dbReference>
<dbReference type="RefSeq" id="XP_003681615.1">
    <property type="nucleotide sequence ID" value="XM_003681567.1"/>
</dbReference>
<feature type="region of interest" description="Disordered" evidence="1">
    <location>
        <begin position="1"/>
        <end position="45"/>
    </location>
</feature>
<organism evidence="2 3">
    <name type="scientific">Torulaspora delbrueckii</name>
    <name type="common">Yeast</name>
    <name type="synonym">Candida colliculosa</name>
    <dbReference type="NCBI Taxonomy" id="4950"/>
    <lineage>
        <taxon>Eukaryota</taxon>
        <taxon>Fungi</taxon>
        <taxon>Dikarya</taxon>
        <taxon>Ascomycota</taxon>
        <taxon>Saccharomycotina</taxon>
        <taxon>Saccharomycetes</taxon>
        <taxon>Saccharomycetales</taxon>
        <taxon>Saccharomycetaceae</taxon>
        <taxon>Torulaspora</taxon>
    </lineage>
</organism>
<dbReference type="AlphaFoldDB" id="G8ZUW0"/>
<evidence type="ECO:0000313" key="2">
    <source>
        <dbReference type="EMBL" id="CCE92404.1"/>
    </source>
</evidence>
<keyword evidence="3" id="KW-1185">Reference proteome</keyword>
<feature type="compositionally biased region" description="Basic and acidic residues" evidence="1">
    <location>
        <begin position="1"/>
        <end position="10"/>
    </location>
</feature>
<evidence type="ECO:0000313" key="3">
    <source>
        <dbReference type="Proteomes" id="UP000005627"/>
    </source>
</evidence>
<gene>
    <name evidence="2" type="primary">TDEL0E01610</name>
    <name evidence="2" type="ORF">TDEL_0E01610</name>
</gene>
<accession>G8ZUW0</accession>
<dbReference type="HOGENOM" id="CLU_1054431_0_0_1"/>
<name>G8ZUW0_TORDE</name>
<evidence type="ECO:0000256" key="1">
    <source>
        <dbReference type="SAM" id="MobiDB-lite"/>
    </source>
</evidence>
<protein>
    <submittedName>
        <fullName evidence="2">Uncharacterized protein</fullName>
    </submittedName>
</protein>
<sequence>MDNLQRTRDDGSDDSESFYSAEELESNSRDVSDHESFYSADDLSSDQDMVSVEDFLVHDEMDMNADVTQPVEYSQDDYTINEMNEYDATSGYGTADEREVFNFYNHAEQPICLPGETMIKNDKPDILTLEIDSGSDSDIYHEKPDVYRRSPSVKVMSQVENTQPFLGSPRDGEITVPDVISLVGEPFVEFDGTRQVIVIDSEDEEEPDYMRKRYKSPDIDDEAPDADLQQSPYQRKMKKLKEIADRANQFSNKVDDGPLRVMER</sequence>
<reference evidence="2 3" key="1">
    <citation type="journal article" date="2011" name="Proc. Natl. Acad. Sci. U.S.A.">
        <title>Evolutionary erosion of yeast sex chromosomes by mating-type switching accidents.</title>
        <authorList>
            <person name="Gordon J.L."/>
            <person name="Armisen D."/>
            <person name="Proux-Wera E."/>
            <person name="Oheigeartaigh S.S."/>
            <person name="Byrne K.P."/>
            <person name="Wolfe K.H."/>
        </authorList>
    </citation>
    <scope>NUCLEOTIDE SEQUENCE [LARGE SCALE GENOMIC DNA]</scope>
    <source>
        <strain evidence="3">ATCC 10662 / CBS 1146 / NBRC 0425 / NCYC 2629 / NRRL Y-866</strain>
    </source>
</reference>
<feature type="compositionally biased region" description="Basic and acidic residues" evidence="1">
    <location>
        <begin position="26"/>
        <end position="36"/>
    </location>
</feature>
<feature type="region of interest" description="Disordered" evidence="1">
    <location>
        <begin position="203"/>
        <end position="233"/>
    </location>
</feature>
<dbReference type="KEGG" id="tdl:TDEL_0E01610"/>
<proteinExistence type="predicted"/>
<dbReference type="InParanoid" id="G8ZUW0"/>